<dbReference type="EMBL" id="LKCW01000070">
    <property type="protein sequence ID" value="KPM41143.1"/>
    <property type="molecule type" value="Genomic_DNA"/>
</dbReference>
<protein>
    <recommendedName>
        <fullName evidence="1">Enoyl reductase (ER) domain-containing protein</fullName>
    </recommendedName>
</protein>
<dbReference type="AlphaFoldDB" id="A0A0P7ATC4"/>
<dbReference type="Gene3D" id="3.40.50.720">
    <property type="entry name" value="NAD(P)-binding Rossmann-like Domain"/>
    <property type="match status" value="1"/>
</dbReference>
<sequence length="347" mass="36867">MATQHTVFRLKHRNGFDGLHQQQEDIPKITKHEVLVKVRSVALNFRDIAIATSKYPFPVADNVVPCSDMAGDIAEIGGSVQGLSVGDKVVASFDIANLYGPQRDWNTGQGGPIDGVLRQYVVLPASAIVKVPSESPQTYSSWASVVCTGVTVWNAFYGNLPLRPGHVVLCQGTGGVSITATILAKAAGATVIITSSSDKKLALAKSKFGADYGINYKTEPDWAAKALELTGGKGVDYILENGGSGTIAQSLKAITYGGVINVIGFLSQASQDEMPDVAGLALSKGAVVRGIMVGSKQLLEEAVRFVAQRHLNLPVEKEFPFTSEGVRSAYEYLVSGQHIGKVCITME</sequence>
<evidence type="ECO:0000313" key="3">
    <source>
        <dbReference type="Proteomes" id="UP000050424"/>
    </source>
</evidence>
<dbReference type="CDD" id="cd08276">
    <property type="entry name" value="MDR7"/>
    <property type="match status" value="1"/>
</dbReference>
<gene>
    <name evidence="2" type="ORF">AK830_g5446</name>
</gene>
<evidence type="ECO:0000259" key="1">
    <source>
        <dbReference type="SMART" id="SM00829"/>
    </source>
</evidence>
<dbReference type="InterPro" id="IPR013154">
    <property type="entry name" value="ADH-like_N"/>
</dbReference>
<dbReference type="Pfam" id="PF08240">
    <property type="entry name" value="ADH_N"/>
    <property type="match status" value="1"/>
</dbReference>
<dbReference type="InterPro" id="IPR011032">
    <property type="entry name" value="GroES-like_sf"/>
</dbReference>
<accession>A0A0P7ATC4</accession>
<dbReference type="SMART" id="SM00829">
    <property type="entry name" value="PKS_ER"/>
    <property type="match status" value="1"/>
</dbReference>
<dbReference type="InterPro" id="IPR020843">
    <property type="entry name" value="ER"/>
</dbReference>
<dbReference type="Proteomes" id="UP000050424">
    <property type="component" value="Unassembled WGS sequence"/>
</dbReference>
<keyword evidence="3" id="KW-1185">Reference proteome</keyword>
<dbReference type="SUPFAM" id="SSF51735">
    <property type="entry name" value="NAD(P)-binding Rossmann-fold domains"/>
    <property type="match status" value="1"/>
</dbReference>
<dbReference type="GO" id="GO:0016491">
    <property type="term" value="F:oxidoreductase activity"/>
    <property type="evidence" value="ECO:0007669"/>
    <property type="project" value="InterPro"/>
</dbReference>
<proteinExistence type="predicted"/>
<dbReference type="PANTHER" id="PTHR45033:SF2">
    <property type="entry name" value="ZINC-TYPE ALCOHOL DEHYDROGENASE-LIKE PROTEIN C1773.06C"/>
    <property type="match status" value="1"/>
</dbReference>
<dbReference type="InterPro" id="IPR052711">
    <property type="entry name" value="Zinc_ADH-like"/>
</dbReference>
<name>A0A0P7ATC4_9HYPO</name>
<dbReference type="InterPro" id="IPR036291">
    <property type="entry name" value="NAD(P)-bd_dom_sf"/>
</dbReference>
<dbReference type="OrthoDB" id="3509362at2759"/>
<dbReference type="InterPro" id="IPR013149">
    <property type="entry name" value="ADH-like_C"/>
</dbReference>
<dbReference type="Pfam" id="PF00107">
    <property type="entry name" value="ADH_zinc_N"/>
    <property type="match status" value="1"/>
</dbReference>
<reference evidence="2 3" key="1">
    <citation type="submission" date="2015-09" db="EMBL/GenBank/DDBJ databases">
        <title>Draft genome of a European isolate of the apple canker pathogen Neonectria ditissima.</title>
        <authorList>
            <person name="Gomez-Cortecero A."/>
            <person name="Harrison R.J."/>
            <person name="Armitage A.D."/>
        </authorList>
    </citation>
    <scope>NUCLEOTIDE SEQUENCE [LARGE SCALE GENOMIC DNA]</scope>
    <source>
        <strain evidence="2 3">R09/05</strain>
    </source>
</reference>
<dbReference type="SUPFAM" id="SSF50129">
    <property type="entry name" value="GroES-like"/>
    <property type="match status" value="1"/>
</dbReference>
<comment type="caution">
    <text evidence="2">The sequence shown here is derived from an EMBL/GenBank/DDBJ whole genome shotgun (WGS) entry which is preliminary data.</text>
</comment>
<dbReference type="Gene3D" id="3.90.180.10">
    <property type="entry name" value="Medium-chain alcohol dehydrogenases, catalytic domain"/>
    <property type="match status" value="1"/>
</dbReference>
<organism evidence="2 3">
    <name type="scientific">Neonectria ditissima</name>
    <dbReference type="NCBI Taxonomy" id="78410"/>
    <lineage>
        <taxon>Eukaryota</taxon>
        <taxon>Fungi</taxon>
        <taxon>Dikarya</taxon>
        <taxon>Ascomycota</taxon>
        <taxon>Pezizomycotina</taxon>
        <taxon>Sordariomycetes</taxon>
        <taxon>Hypocreomycetidae</taxon>
        <taxon>Hypocreales</taxon>
        <taxon>Nectriaceae</taxon>
        <taxon>Neonectria</taxon>
    </lineage>
</organism>
<evidence type="ECO:0000313" key="2">
    <source>
        <dbReference type="EMBL" id="KPM41143.1"/>
    </source>
</evidence>
<feature type="domain" description="Enoyl reductase (ER)" evidence="1">
    <location>
        <begin position="15"/>
        <end position="344"/>
    </location>
</feature>
<dbReference type="STRING" id="78410.A0A0P7ATC4"/>
<dbReference type="PANTHER" id="PTHR45033">
    <property type="match status" value="1"/>
</dbReference>